<dbReference type="Proteomes" id="UP000275078">
    <property type="component" value="Unassembled WGS sequence"/>
</dbReference>
<gene>
    <name evidence="7" type="ORF">BJ508DRAFT_241568</name>
</gene>
<keyword evidence="6" id="KW-0813">Transport</keyword>
<dbReference type="InterPro" id="IPR007274">
    <property type="entry name" value="Cop_transporter"/>
</dbReference>
<keyword evidence="6" id="KW-0186">Copper</keyword>
<feature type="transmembrane region" description="Helical" evidence="6">
    <location>
        <begin position="155"/>
        <end position="178"/>
    </location>
</feature>
<comment type="similarity">
    <text evidence="2 6">Belongs to the copper transporter (Ctr) (TC 1.A.56) family. SLC31A subfamily.</text>
</comment>
<evidence type="ECO:0000256" key="5">
    <source>
        <dbReference type="ARBA" id="ARBA00023136"/>
    </source>
</evidence>
<evidence type="ECO:0000256" key="2">
    <source>
        <dbReference type="ARBA" id="ARBA00006921"/>
    </source>
</evidence>
<keyword evidence="4 6" id="KW-1133">Transmembrane helix</keyword>
<keyword evidence="3 6" id="KW-0812">Transmembrane</keyword>
<keyword evidence="8" id="KW-1185">Reference proteome</keyword>
<accession>A0A3N4HY36</accession>
<dbReference type="GO" id="GO:0005375">
    <property type="term" value="F:copper ion transmembrane transporter activity"/>
    <property type="evidence" value="ECO:0007669"/>
    <property type="project" value="UniProtKB-UniRule"/>
</dbReference>
<evidence type="ECO:0000256" key="6">
    <source>
        <dbReference type="RuleBase" id="RU367022"/>
    </source>
</evidence>
<dbReference type="STRING" id="1160509.A0A3N4HY36"/>
<evidence type="ECO:0000256" key="3">
    <source>
        <dbReference type="ARBA" id="ARBA00022692"/>
    </source>
</evidence>
<comment type="subcellular location">
    <subcellularLocation>
        <location evidence="1 6">Membrane</location>
        <topology evidence="1 6">Multi-pass membrane protein</topology>
    </subcellularLocation>
</comment>
<evidence type="ECO:0000256" key="1">
    <source>
        <dbReference type="ARBA" id="ARBA00004141"/>
    </source>
</evidence>
<dbReference type="PANTHER" id="PTHR12483:SF73">
    <property type="entry name" value="COPPER TRANSPORT PROTEIN CTR3"/>
    <property type="match status" value="1"/>
</dbReference>
<dbReference type="AlphaFoldDB" id="A0A3N4HY36"/>
<feature type="transmembrane region" description="Helical" evidence="6">
    <location>
        <begin position="38"/>
        <end position="57"/>
    </location>
</feature>
<protein>
    <recommendedName>
        <fullName evidence="6">Copper transport protein</fullName>
    </recommendedName>
</protein>
<dbReference type="OrthoDB" id="161814at2759"/>
<keyword evidence="6" id="KW-0187">Copper transport</keyword>
<keyword evidence="6" id="KW-0406">Ion transport</keyword>
<organism evidence="7 8">
    <name type="scientific">Ascobolus immersus RN42</name>
    <dbReference type="NCBI Taxonomy" id="1160509"/>
    <lineage>
        <taxon>Eukaryota</taxon>
        <taxon>Fungi</taxon>
        <taxon>Dikarya</taxon>
        <taxon>Ascomycota</taxon>
        <taxon>Pezizomycotina</taxon>
        <taxon>Pezizomycetes</taxon>
        <taxon>Pezizales</taxon>
        <taxon>Ascobolaceae</taxon>
        <taxon>Ascobolus</taxon>
    </lineage>
</organism>
<sequence length="179" mass="19394">MGPGGGYVPGNCRISMLWNWYTIDSCFIARGWHNRTKAGFAGSCIAVVALCVFLEFLRRGQREYDRLVMGNMAERKKAAATADPDAAAAAAAAAAAVAPKDGEVVVVNANQHPPVARAKAIQPNVTEQLIRTAFYVLQFAVAYLIMLLAMYYNGYVIICILIGVFLGHFIFGFDNVILG</sequence>
<dbReference type="EMBL" id="ML119717">
    <property type="protein sequence ID" value="RPA78006.1"/>
    <property type="molecule type" value="Genomic_DNA"/>
</dbReference>
<reference evidence="7 8" key="1">
    <citation type="journal article" date="2018" name="Nat. Ecol. Evol.">
        <title>Pezizomycetes genomes reveal the molecular basis of ectomycorrhizal truffle lifestyle.</title>
        <authorList>
            <person name="Murat C."/>
            <person name="Payen T."/>
            <person name="Noel B."/>
            <person name="Kuo A."/>
            <person name="Morin E."/>
            <person name="Chen J."/>
            <person name="Kohler A."/>
            <person name="Krizsan K."/>
            <person name="Balestrini R."/>
            <person name="Da Silva C."/>
            <person name="Montanini B."/>
            <person name="Hainaut M."/>
            <person name="Levati E."/>
            <person name="Barry K.W."/>
            <person name="Belfiori B."/>
            <person name="Cichocki N."/>
            <person name="Clum A."/>
            <person name="Dockter R.B."/>
            <person name="Fauchery L."/>
            <person name="Guy J."/>
            <person name="Iotti M."/>
            <person name="Le Tacon F."/>
            <person name="Lindquist E.A."/>
            <person name="Lipzen A."/>
            <person name="Malagnac F."/>
            <person name="Mello A."/>
            <person name="Molinier V."/>
            <person name="Miyauchi S."/>
            <person name="Poulain J."/>
            <person name="Riccioni C."/>
            <person name="Rubini A."/>
            <person name="Sitrit Y."/>
            <person name="Splivallo R."/>
            <person name="Traeger S."/>
            <person name="Wang M."/>
            <person name="Zifcakova L."/>
            <person name="Wipf D."/>
            <person name="Zambonelli A."/>
            <person name="Paolocci F."/>
            <person name="Nowrousian M."/>
            <person name="Ottonello S."/>
            <person name="Baldrian P."/>
            <person name="Spatafora J.W."/>
            <person name="Henrissat B."/>
            <person name="Nagy L.G."/>
            <person name="Aury J.M."/>
            <person name="Wincker P."/>
            <person name="Grigoriev I.V."/>
            <person name="Bonfante P."/>
            <person name="Martin F.M."/>
        </authorList>
    </citation>
    <scope>NUCLEOTIDE SEQUENCE [LARGE SCALE GENOMIC DNA]</scope>
    <source>
        <strain evidence="7 8">RN42</strain>
    </source>
</reference>
<evidence type="ECO:0000256" key="4">
    <source>
        <dbReference type="ARBA" id="ARBA00022989"/>
    </source>
</evidence>
<dbReference type="Pfam" id="PF04145">
    <property type="entry name" value="Ctr"/>
    <property type="match status" value="1"/>
</dbReference>
<evidence type="ECO:0000313" key="7">
    <source>
        <dbReference type="EMBL" id="RPA78006.1"/>
    </source>
</evidence>
<proteinExistence type="inferred from homology"/>
<keyword evidence="5 6" id="KW-0472">Membrane</keyword>
<dbReference type="GO" id="GO:0016020">
    <property type="term" value="C:membrane"/>
    <property type="evidence" value="ECO:0007669"/>
    <property type="project" value="UniProtKB-SubCell"/>
</dbReference>
<dbReference type="PANTHER" id="PTHR12483">
    <property type="entry name" value="SOLUTE CARRIER FAMILY 31 COPPER TRANSPORTERS"/>
    <property type="match status" value="1"/>
</dbReference>
<name>A0A3N4HY36_ASCIM</name>
<evidence type="ECO:0000313" key="8">
    <source>
        <dbReference type="Proteomes" id="UP000275078"/>
    </source>
</evidence>
<feature type="transmembrane region" description="Helical" evidence="6">
    <location>
        <begin position="129"/>
        <end position="149"/>
    </location>
</feature>